<reference evidence="3 5" key="2">
    <citation type="journal article" date="2013" name="Nature">
        <title>Insights into bilaterian evolution from three spiralian genomes.</title>
        <authorList>
            <person name="Simakov O."/>
            <person name="Marletaz F."/>
            <person name="Cho S.J."/>
            <person name="Edsinger-Gonzales E."/>
            <person name="Havlak P."/>
            <person name="Hellsten U."/>
            <person name="Kuo D.H."/>
            <person name="Larsson T."/>
            <person name="Lv J."/>
            <person name="Arendt D."/>
            <person name="Savage R."/>
            <person name="Osoegawa K."/>
            <person name="de Jong P."/>
            <person name="Grimwood J."/>
            <person name="Chapman J.A."/>
            <person name="Shapiro H."/>
            <person name="Aerts A."/>
            <person name="Otillar R.P."/>
            <person name="Terry A.Y."/>
            <person name="Boore J.L."/>
            <person name="Grigoriev I.V."/>
            <person name="Lindberg D.R."/>
            <person name="Seaver E.C."/>
            <person name="Weisblat D.A."/>
            <person name="Putnam N.H."/>
            <person name="Rokhsar D.S."/>
        </authorList>
    </citation>
    <scope>NUCLEOTIDE SEQUENCE</scope>
</reference>
<sequence length="334" mass="38103">MKRTRSCTEAYENHLHTYFHNKDYRGVCRQTNLSTVESNANEMVENSSNFLKIFKNLKLGAPCQMTLLTVPSPLPGPAGINKHYHIIFFIILIIVAIVHITWIYFVRLQMKKASRVTKVALDCFHSIKRDIKHRCRQQQRRNQPNINNNNSNNINNNNQDHNQHLISTSSSSSTSSSLSSLQMINRLESDYSRLFVNPLIENTRSIVRSHCNFSSPYNEYFTSSANSINFLIIVRTSKINSNFVTVSLVIASVTLLNSASIMRVLVCVVKFLRRLFKETFAALKTLTDKLDLTTASSIVSSLLSPDHFRCRPLFPAFFQSFSKSTFKYLSSSPS</sequence>
<feature type="compositionally biased region" description="Low complexity" evidence="1">
    <location>
        <begin position="167"/>
        <end position="176"/>
    </location>
</feature>
<proteinExistence type="predicted"/>
<feature type="region of interest" description="Disordered" evidence="1">
    <location>
        <begin position="134"/>
        <end position="176"/>
    </location>
</feature>
<keyword evidence="5" id="KW-1185">Reference proteome</keyword>
<reference evidence="5" key="1">
    <citation type="submission" date="2012-12" db="EMBL/GenBank/DDBJ databases">
        <authorList>
            <person name="Hellsten U."/>
            <person name="Grimwood J."/>
            <person name="Chapman J.A."/>
            <person name="Shapiro H."/>
            <person name="Aerts A."/>
            <person name="Otillar R.P."/>
            <person name="Terry A.Y."/>
            <person name="Boore J.L."/>
            <person name="Simakov O."/>
            <person name="Marletaz F."/>
            <person name="Cho S.-J."/>
            <person name="Edsinger-Gonzales E."/>
            <person name="Havlak P."/>
            <person name="Kuo D.-H."/>
            <person name="Larsson T."/>
            <person name="Lv J."/>
            <person name="Arendt D."/>
            <person name="Savage R."/>
            <person name="Osoegawa K."/>
            <person name="de Jong P."/>
            <person name="Lindberg D.R."/>
            <person name="Seaver E.C."/>
            <person name="Weisblat D.A."/>
            <person name="Putnam N.H."/>
            <person name="Grigoriev I.V."/>
            <person name="Rokhsar D.S."/>
        </authorList>
    </citation>
    <scope>NUCLEOTIDE SEQUENCE</scope>
</reference>
<dbReference type="EMBL" id="KB095811">
    <property type="protein sequence ID" value="ESO12931.1"/>
    <property type="molecule type" value="Genomic_DNA"/>
</dbReference>
<keyword evidence="2" id="KW-1133">Transmembrane helix</keyword>
<dbReference type="GeneID" id="20198343"/>
<dbReference type="InParanoid" id="T1EP43"/>
<dbReference type="EnsemblMetazoa" id="HelroT159520">
    <property type="protein sequence ID" value="HelroP159520"/>
    <property type="gene ID" value="HelroG159520"/>
</dbReference>
<dbReference type="Proteomes" id="UP000015101">
    <property type="component" value="Unassembled WGS sequence"/>
</dbReference>
<dbReference type="KEGG" id="hro:HELRODRAFT_159520"/>
<name>T1EP43_HELRO</name>
<accession>T1EP43</accession>
<evidence type="ECO:0000256" key="2">
    <source>
        <dbReference type="SAM" id="Phobius"/>
    </source>
</evidence>
<protein>
    <submittedName>
        <fullName evidence="3 4">Uncharacterized protein</fullName>
    </submittedName>
</protein>
<dbReference type="HOGENOM" id="CLU_832288_0_0_1"/>
<evidence type="ECO:0000313" key="5">
    <source>
        <dbReference type="Proteomes" id="UP000015101"/>
    </source>
</evidence>
<keyword evidence="2" id="KW-0472">Membrane</keyword>
<evidence type="ECO:0000313" key="3">
    <source>
        <dbReference type="EMBL" id="ESO12931.1"/>
    </source>
</evidence>
<dbReference type="EMBL" id="AMQM01000263">
    <property type="status" value="NOT_ANNOTATED_CDS"/>
    <property type="molecule type" value="Genomic_DNA"/>
</dbReference>
<reference evidence="4" key="3">
    <citation type="submission" date="2015-06" db="UniProtKB">
        <authorList>
            <consortium name="EnsemblMetazoa"/>
        </authorList>
    </citation>
    <scope>IDENTIFICATION</scope>
</reference>
<dbReference type="RefSeq" id="XP_009009651.1">
    <property type="nucleotide sequence ID" value="XM_009011403.1"/>
</dbReference>
<dbReference type="CTD" id="20198343"/>
<dbReference type="AlphaFoldDB" id="T1EP43"/>
<feature type="transmembrane region" description="Helical" evidence="2">
    <location>
        <begin position="84"/>
        <end position="105"/>
    </location>
</feature>
<evidence type="ECO:0000313" key="4">
    <source>
        <dbReference type="EnsemblMetazoa" id="HelroP159520"/>
    </source>
</evidence>
<organism evidence="4 5">
    <name type="scientific">Helobdella robusta</name>
    <name type="common">Californian leech</name>
    <dbReference type="NCBI Taxonomy" id="6412"/>
    <lineage>
        <taxon>Eukaryota</taxon>
        <taxon>Metazoa</taxon>
        <taxon>Spiralia</taxon>
        <taxon>Lophotrochozoa</taxon>
        <taxon>Annelida</taxon>
        <taxon>Clitellata</taxon>
        <taxon>Hirudinea</taxon>
        <taxon>Rhynchobdellida</taxon>
        <taxon>Glossiphoniidae</taxon>
        <taxon>Helobdella</taxon>
    </lineage>
</organism>
<keyword evidence="2" id="KW-0812">Transmembrane</keyword>
<feature type="compositionally biased region" description="Low complexity" evidence="1">
    <location>
        <begin position="140"/>
        <end position="160"/>
    </location>
</feature>
<feature type="transmembrane region" description="Helical" evidence="2">
    <location>
        <begin position="243"/>
        <end position="266"/>
    </location>
</feature>
<gene>
    <name evidence="4" type="primary">20198343</name>
    <name evidence="3" type="ORF">HELRODRAFT_159520</name>
</gene>
<evidence type="ECO:0000256" key="1">
    <source>
        <dbReference type="SAM" id="MobiDB-lite"/>
    </source>
</evidence>